<feature type="transmembrane region" description="Helical" evidence="1">
    <location>
        <begin position="26"/>
        <end position="45"/>
    </location>
</feature>
<gene>
    <name evidence="2" type="ORF">AQS8620_00213</name>
</gene>
<dbReference type="AlphaFoldDB" id="A0A1Y5RC82"/>
<proteinExistence type="predicted"/>
<accession>A0A1Y5RC82</accession>
<reference evidence="2 3" key="1">
    <citation type="submission" date="2017-03" db="EMBL/GenBank/DDBJ databases">
        <authorList>
            <person name="Afonso C.L."/>
            <person name="Miller P.J."/>
            <person name="Scott M.A."/>
            <person name="Spackman E."/>
            <person name="Goraichik I."/>
            <person name="Dimitrov K.M."/>
            <person name="Suarez D.L."/>
            <person name="Swayne D.E."/>
        </authorList>
    </citation>
    <scope>NUCLEOTIDE SEQUENCE [LARGE SCALE GENOMIC DNA]</scope>
    <source>
        <strain evidence="2 3">CECT 8620</strain>
    </source>
</reference>
<dbReference type="Proteomes" id="UP000193862">
    <property type="component" value="Unassembled WGS sequence"/>
</dbReference>
<evidence type="ECO:0000256" key="1">
    <source>
        <dbReference type="SAM" id="Phobius"/>
    </source>
</evidence>
<dbReference type="InterPro" id="IPR005325">
    <property type="entry name" value="DUF308_memb"/>
</dbReference>
<keyword evidence="3" id="KW-1185">Reference proteome</keyword>
<protein>
    <submittedName>
        <fullName evidence="2">Acid-resistance membrane protein</fullName>
    </submittedName>
</protein>
<name>A0A1Y5RC82_9RHOB</name>
<dbReference type="EMBL" id="FWFS01000001">
    <property type="protein sequence ID" value="SLN14099.1"/>
    <property type="molecule type" value="Genomic_DNA"/>
</dbReference>
<keyword evidence="1" id="KW-1133">Transmembrane helix</keyword>
<feature type="transmembrane region" description="Helical" evidence="1">
    <location>
        <begin position="54"/>
        <end position="72"/>
    </location>
</feature>
<keyword evidence="1" id="KW-0472">Membrane</keyword>
<organism evidence="2 3">
    <name type="scientific">Aquimixticola soesokkakensis</name>
    <dbReference type="NCBI Taxonomy" id="1519096"/>
    <lineage>
        <taxon>Bacteria</taxon>
        <taxon>Pseudomonadati</taxon>
        <taxon>Pseudomonadota</taxon>
        <taxon>Alphaproteobacteria</taxon>
        <taxon>Rhodobacterales</taxon>
        <taxon>Paracoccaceae</taxon>
        <taxon>Aquimixticola</taxon>
    </lineage>
</organism>
<dbReference type="InterPro" id="IPR052712">
    <property type="entry name" value="Acid_resist_chaperone_HdeD"/>
</dbReference>
<evidence type="ECO:0000313" key="2">
    <source>
        <dbReference type="EMBL" id="SLN14099.1"/>
    </source>
</evidence>
<dbReference type="PANTHER" id="PTHR34989">
    <property type="entry name" value="PROTEIN HDED"/>
    <property type="match status" value="1"/>
</dbReference>
<dbReference type="PANTHER" id="PTHR34989:SF1">
    <property type="entry name" value="PROTEIN HDED"/>
    <property type="match status" value="1"/>
</dbReference>
<feature type="transmembrane region" description="Helical" evidence="1">
    <location>
        <begin position="78"/>
        <end position="101"/>
    </location>
</feature>
<keyword evidence="1" id="KW-0812">Transmembrane</keyword>
<dbReference type="Pfam" id="PF03729">
    <property type="entry name" value="DUF308"/>
    <property type="match status" value="1"/>
</dbReference>
<feature type="transmembrane region" description="Helical" evidence="1">
    <location>
        <begin position="108"/>
        <end position="128"/>
    </location>
</feature>
<feature type="transmembrane region" description="Helical" evidence="1">
    <location>
        <begin position="134"/>
        <end position="160"/>
    </location>
</feature>
<evidence type="ECO:0000313" key="3">
    <source>
        <dbReference type="Proteomes" id="UP000193862"/>
    </source>
</evidence>
<dbReference type="GO" id="GO:0005886">
    <property type="term" value="C:plasma membrane"/>
    <property type="evidence" value="ECO:0007669"/>
    <property type="project" value="TreeGrafter"/>
</dbReference>
<sequence>MALGLLTLVFGVAAIANSVAATLTVTVFLGVLFVFAGAVQAYAAFRGHAAEHRLASILWGIVMLAIGVSFLANPVEGALSLTVVLLAFLLASGVIRLIIAWKMRTTPYFWGMLATGTITVLLGGYLAANFGAASLALIGFLFGIELLMSGAGLIILAVALRKS</sequence>